<dbReference type="PANTHER" id="PTHR12271:SF113">
    <property type="entry name" value="POLY(A) RNA POLYMERASE CID11"/>
    <property type="match status" value="1"/>
</dbReference>
<reference evidence="11 12" key="1">
    <citation type="submission" date="2016-03" db="EMBL/GenBank/DDBJ databases">
        <authorList>
            <person name="Ploux O."/>
        </authorList>
    </citation>
    <scope>NUCLEOTIDE SEQUENCE [LARGE SCALE GENOMIC DNA]</scope>
    <source>
        <strain evidence="11 12">UAMH 11012</strain>
    </source>
</reference>
<feature type="compositionally biased region" description="Polar residues" evidence="8">
    <location>
        <begin position="204"/>
        <end position="219"/>
    </location>
</feature>
<dbReference type="EC" id="2.7.7.19" evidence="4"/>
<keyword evidence="12" id="KW-1185">Reference proteome</keyword>
<dbReference type="STRING" id="576137.A0A1L7XCZ2"/>
<dbReference type="Pfam" id="PF22600">
    <property type="entry name" value="MTPAP-like_central"/>
    <property type="match status" value="1"/>
</dbReference>
<feature type="region of interest" description="Disordered" evidence="8">
    <location>
        <begin position="719"/>
        <end position="751"/>
    </location>
</feature>
<feature type="compositionally biased region" description="Basic and acidic residues" evidence="8">
    <location>
        <begin position="128"/>
        <end position="149"/>
    </location>
</feature>
<dbReference type="Pfam" id="PF03828">
    <property type="entry name" value="PAP_assoc"/>
    <property type="match status" value="1"/>
</dbReference>
<comment type="cofactor">
    <cofactor evidence="1">
        <name>Mn(2+)</name>
        <dbReference type="ChEBI" id="CHEBI:29035"/>
    </cofactor>
</comment>
<evidence type="ECO:0000256" key="8">
    <source>
        <dbReference type="SAM" id="MobiDB-lite"/>
    </source>
</evidence>
<feature type="compositionally biased region" description="Polar residues" evidence="8">
    <location>
        <begin position="1065"/>
        <end position="1096"/>
    </location>
</feature>
<dbReference type="InterPro" id="IPR054708">
    <property type="entry name" value="MTPAP-like_central"/>
</dbReference>
<feature type="region of interest" description="Disordered" evidence="8">
    <location>
        <begin position="95"/>
        <end position="234"/>
    </location>
</feature>
<evidence type="ECO:0000313" key="11">
    <source>
        <dbReference type="EMBL" id="CZR62895.1"/>
    </source>
</evidence>
<dbReference type="Proteomes" id="UP000184330">
    <property type="component" value="Unassembled WGS sequence"/>
</dbReference>
<name>A0A1L7XCZ2_9HELO</name>
<evidence type="ECO:0000256" key="5">
    <source>
        <dbReference type="ARBA" id="ARBA00022679"/>
    </source>
</evidence>
<evidence type="ECO:0000259" key="10">
    <source>
        <dbReference type="Pfam" id="PF22600"/>
    </source>
</evidence>
<dbReference type="GO" id="GO:0031123">
    <property type="term" value="P:RNA 3'-end processing"/>
    <property type="evidence" value="ECO:0007669"/>
    <property type="project" value="TreeGrafter"/>
</dbReference>
<dbReference type="InterPro" id="IPR043519">
    <property type="entry name" value="NT_sf"/>
</dbReference>
<feature type="compositionally biased region" description="Low complexity" evidence="8">
    <location>
        <begin position="776"/>
        <end position="788"/>
    </location>
</feature>
<feature type="compositionally biased region" description="Polar residues" evidence="8">
    <location>
        <begin position="799"/>
        <end position="828"/>
    </location>
</feature>
<keyword evidence="11" id="KW-0548">Nucleotidyltransferase</keyword>
<feature type="domain" description="Poly(A) RNA polymerase mitochondrial-like central palm" evidence="10">
    <location>
        <begin position="277"/>
        <end position="409"/>
    </location>
</feature>
<dbReference type="EMBL" id="FJOG01000022">
    <property type="protein sequence ID" value="CZR62895.1"/>
    <property type="molecule type" value="Genomic_DNA"/>
</dbReference>
<dbReference type="GO" id="GO:0046872">
    <property type="term" value="F:metal ion binding"/>
    <property type="evidence" value="ECO:0007669"/>
    <property type="project" value="UniProtKB-KW"/>
</dbReference>
<feature type="compositionally biased region" description="Polar residues" evidence="8">
    <location>
        <begin position="1023"/>
        <end position="1047"/>
    </location>
</feature>
<feature type="region of interest" description="Disordered" evidence="8">
    <location>
        <begin position="774"/>
        <end position="839"/>
    </location>
</feature>
<feature type="region of interest" description="Disordered" evidence="8">
    <location>
        <begin position="918"/>
        <end position="962"/>
    </location>
</feature>
<feature type="region of interest" description="Disordered" evidence="8">
    <location>
        <begin position="1184"/>
        <end position="1258"/>
    </location>
</feature>
<dbReference type="GO" id="GO:0010605">
    <property type="term" value="P:negative regulation of macromolecule metabolic process"/>
    <property type="evidence" value="ECO:0007669"/>
    <property type="project" value="UniProtKB-ARBA"/>
</dbReference>
<comment type="cofactor">
    <cofactor evidence="2">
        <name>Mg(2+)</name>
        <dbReference type="ChEBI" id="CHEBI:18420"/>
    </cofactor>
</comment>
<feature type="compositionally biased region" description="Low complexity" evidence="8">
    <location>
        <begin position="637"/>
        <end position="651"/>
    </location>
</feature>
<feature type="compositionally biased region" description="Basic residues" evidence="8">
    <location>
        <begin position="624"/>
        <end position="636"/>
    </location>
</feature>
<feature type="compositionally biased region" description="Polar residues" evidence="8">
    <location>
        <begin position="726"/>
        <end position="745"/>
    </location>
</feature>
<dbReference type="Gene3D" id="1.10.1410.10">
    <property type="match status" value="1"/>
</dbReference>
<gene>
    <name evidence="11" type="ORF">PAC_12792</name>
</gene>
<evidence type="ECO:0000259" key="9">
    <source>
        <dbReference type="Pfam" id="PF03828"/>
    </source>
</evidence>
<evidence type="ECO:0000256" key="4">
    <source>
        <dbReference type="ARBA" id="ARBA00012388"/>
    </source>
</evidence>
<feature type="compositionally biased region" description="Polar residues" evidence="8">
    <location>
        <begin position="170"/>
        <end position="188"/>
    </location>
</feature>
<proteinExistence type="inferred from homology"/>
<dbReference type="Gene3D" id="3.30.460.10">
    <property type="entry name" value="Beta Polymerase, domain 2"/>
    <property type="match status" value="1"/>
</dbReference>
<dbReference type="AlphaFoldDB" id="A0A1L7XCZ2"/>
<evidence type="ECO:0000256" key="3">
    <source>
        <dbReference type="ARBA" id="ARBA00008593"/>
    </source>
</evidence>
<evidence type="ECO:0000256" key="6">
    <source>
        <dbReference type="ARBA" id="ARBA00022723"/>
    </source>
</evidence>
<dbReference type="OrthoDB" id="2274644at2759"/>
<evidence type="ECO:0000256" key="7">
    <source>
        <dbReference type="ARBA" id="ARBA00022842"/>
    </source>
</evidence>
<dbReference type="SUPFAM" id="SSF81301">
    <property type="entry name" value="Nucleotidyltransferase"/>
    <property type="match status" value="1"/>
</dbReference>
<dbReference type="PANTHER" id="PTHR12271">
    <property type="entry name" value="POLY A POLYMERASE CID PAP -RELATED"/>
    <property type="match status" value="1"/>
</dbReference>
<feature type="compositionally biased region" description="Low complexity" evidence="8">
    <location>
        <begin position="100"/>
        <end position="123"/>
    </location>
</feature>
<feature type="domain" description="PAP-associated" evidence="9">
    <location>
        <begin position="498"/>
        <end position="553"/>
    </location>
</feature>
<evidence type="ECO:0000256" key="1">
    <source>
        <dbReference type="ARBA" id="ARBA00001936"/>
    </source>
</evidence>
<evidence type="ECO:0000313" key="12">
    <source>
        <dbReference type="Proteomes" id="UP000184330"/>
    </source>
</evidence>
<feature type="region of interest" description="Disordered" evidence="8">
    <location>
        <begin position="1006"/>
        <end position="1166"/>
    </location>
</feature>
<comment type="similarity">
    <text evidence="3">Belongs to the DNA polymerase type-B-like family.</text>
</comment>
<evidence type="ECO:0000256" key="2">
    <source>
        <dbReference type="ARBA" id="ARBA00001946"/>
    </source>
</evidence>
<dbReference type="GO" id="GO:1990817">
    <property type="term" value="F:poly(A) RNA polymerase activity"/>
    <property type="evidence" value="ECO:0007669"/>
    <property type="project" value="UniProtKB-EC"/>
</dbReference>
<feature type="region of interest" description="Disordered" evidence="8">
    <location>
        <begin position="597"/>
        <end position="663"/>
    </location>
</feature>
<accession>A0A1L7XCZ2</accession>
<keyword evidence="5 11" id="KW-0808">Transferase</keyword>
<sequence length="1258" mass="137847">MEGQSSAGNSQYQYQSAQWSRLVRRNTLADPVPISSPSIAVPAQRPSQLDLIPILLPQHSSYHQLQLAQYNRLISTGRTTRLVSSPLPPLLSAQHIQAVPGPRSGSTTSSATATTARNNKTSSRVGHGNKESRKPSKGERALITEKETAAKMPAKKLELSNPLPSRPLPQHQTSTISQQSNSVPSTPHQHARKFSFESRPPSPNATNGHSPRSAYSESNIILPSSRPIPGPRGGCRYETAMAHTKRRMPYSLGGERLEKKNLKEIKSKLSEDEERKLSTDMRELYDRLLPSSESDGKREALVQKLENLFNTEWPGHNIKVHMFGSSGNMLCTDTSDVDICITTDWKAMEGVCIIADLLARNGMEKVICVSTAKVPIVKIWDPELRLACDMNVNNTAALENTRMIKTYVQIDPRVRPLAMIIKNWTKERIVNDAAFGGTLSSYTWICMIIYFLQTRNIPILPALHQRPHLKLPAKDGVQSAFADDLKALSGFGKKNKESLGELLFHFFRFYGHEFDYDKLVISVRNGKAITKVEKQWQNANNNRLCVEEPFNVNRNLGNTADDTSFRGLHMEIRRAFDLLCEGKLEECCETYKFPEEQERVWERPPPKPKPVLRSTSQSSSRGRGGGHRNGGRHNNNHSRNGNSNRRASSGAFDAPPQYMPGVPLNMSTQEAWLQQRAQAQLHNDLYTTYSVLQAQENSLRLQLYAQGLQQSQAFAQSQAQAQAQSNGGSIKQQQATDRNRTNSFDQPPLSAPIRPEHFYFYPLQYQAASMYGYQTSPSTGPSSPSLSSAVPELRRSMHRSSMTNGSGSSVNQPNGSTRSHSQPATRSGPSPLGMQGGQIAHPGLGIYQAVRHVSGVPINFTLADENLEAGYEPSVSSAVTPPEENTPKEYVGYYVSDHTQSPIRRQSAVPMPIPAFGDATRSHRRLSTDQLPQSILDRLKRPSRSPSPLGHDRSYSTGAHSAPITAVPSQQGISHTNLRAFNHHGPMVVNGSNPVPVSIPHWQASVSEGSIPEDRGSDALSGSLDSISQASGTGSDASGEQDMSGQLTPRDVRPEGRVDQPLVVNGSSSVKSENGSPRSNLSNSNGVVPQPITVSNGYLPPEQMNGPPRLSPNTRNRLARQNGGMSPLDIGTGHNDLLREDLPHLSPVYETRTPSPTTSRKFEPLERRANGLGFKNVEGQLGALDTTHKPIPTNGTLQGSPVSKLNGHTRASKSEGASGAWQKIQKGKKKGPAESRNNGDVPAQGEKLPAQESERKGG</sequence>
<dbReference type="SUPFAM" id="SSF81631">
    <property type="entry name" value="PAP/OAS1 substrate-binding domain"/>
    <property type="match status" value="1"/>
</dbReference>
<organism evidence="11 12">
    <name type="scientific">Phialocephala subalpina</name>
    <dbReference type="NCBI Taxonomy" id="576137"/>
    <lineage>
        <taxon>Eukaryota</taxon>
        <taxon>Fungi</taxon>
        <taxon>Dikarya</taxon>
        <taxon>Ascomycota</taxon>
        <taxon>Pezizomycotina</taxon>
        <taxon>Leotiomycetes</taxon>
        <taxon>Helotiales</taxon>
        <taxon>Mollisiaceae</taxon>
        <taxon>Phialocephala</taxon>
        <taxon>Phialocephala fortinii species complex</taxon>
    </lineage>
</organism>
<protein>
    <recommendedName>
        <fullName evidence="4">polynucleotide adenylyltransferase</fullName>
        <ecNumber evidence="4">2.7.7.19</ecNumber>
    </recommendedName>
</protein>
<dbReference type="CDD" id="cd05402">
    <property type="entry name" value="NT_PAP_TUTase"/>
    <property type="match status" value="1"/>
</dbReference>
<keyword evidence="6" id="KW-0479">Metal-binding</keyword>
<dbReference type="InterPro" id="IPR002058">
    <property type="entry name" value="PAP_assoc"/>
</dbReference>
<feature type="compositionally biased region" description="Polar residues" evidence="8">
    <location>
        <begin position="1193"/>
        <end position="1203"/>
    </location>
</feature>
<keyword evidence="7" id="KW-0460">Magnesium</keyword>